<protein>
    <recommendedName>
        <fullName evidence="3">Tocopherol cyclase</fullName>
    </recommendedName>
</protein>
<dbReference type="AlphaFoldDB" id="A0A6B8W7P8"/>
<proteinExistence type="predicted"/>
<name>A0A6B8W7P8_9CORY</name>
<organism evidence="1 2">
    <name type="scientific">Corynebacterium occultum</name>
    <dbReference type="NCBI Taxonomy" id="2675219"/>
    <lineage>
        <taxon>Bacteria</taxon>
        <taxon>Bacillati</taxon>
        <taxon>Actinomycetota</taxon>
        <taxon>Actinomycetes</taxon>
        <taxon>Mycobacteriales</taxon>
        <taxon>Corynebacteriaceae</taxon>
        <taxon>Corynebacterium</taxon>
    </lineage>
</organism>
<accession>A0A6B8W7P8</accession>
<evidence type="ECO:0000313" key="2">
    <source>
        <dbReference type="Proteomes" id="UP000424462"/>
    </source>
</evidence>
<dbReference type="KEGG" id="cok:COCCU_04800"/>
<dbReference type="Pfam" id="PF14249">
    <property type="entry name" value="Tocopherol_cycl"/>
    <property type="match status" value="1"/>
</dbReference>
<dbReference type="GO" id="GO:0009976">
    <property type="term" value="F:tocopherol cyclase activity"/>
    <property type="evidence" value="ECO:0007669"/>
    <property type="project" value="InterPro"/>
</dbReference>
<gene>
    <name evidence="1" type="ORF">COCCU_04800</name>
</gene>
<dbReference type="PANTHER" id="PTHR35309">
    <property type="match status" value="1"/>
</dbReference>
<dbReference type="EMBL" id="CP046455">
    <property type="protein sequence ID" value="QGU06906.1"/>
    <property type="molecule type" value="Genomic_DNA"/>
</dbReference>
<dbReference type="SUPFAM" id="SSF159245">
    <property type="entry name" value="AttH-like"/>
    <property type="match status" value="1"/>
</dbReference>
<keyword evidence="2" id="KW-1185">Reference proteome</keyword>
<dbReference type="Proteomes" id="UP000424462">
    <property type="component" value="Chromosome"/>
</dbReference>
<reference evidence="1 2" key="1">
    <citation type="submission" date="2019-11" db="EMBL/GenBank/DDBJ databases">
        <title>Complete genome sequence of Corynebacterium kalinowskii 1959, a novel Corynebacterium species isolated from soil of a small paddock in Vilsendorf, Germany.</title>
        <authorList>
            <person name="Schaffert L."/>
            <person name="Ruwe M."/>
            <person name="Milse J."/>
            <person name="Hanuschka K."/>
            <person name="Ortseifen V."/>
            <person name="Droste J."/>
            <person name="Brandt D."/>
            <person name="Schlueter L."/>
            <person name="Kutter Y."/>
            <person name="Vinke S."/>
            <person name="Viehoefer P."/>
            <person name="Jacob L."/>
            <person name="Luebke N.-C."/>
            <person name="Schulte-Berndt E."/>
            <person name="Hain C."/>
            <person name="Linder M."/>
            <person name="Schmidt P."/>
            <person name="Wollenschlaeger L."/>
            <person name="Luttermann T."/>
            <person name="Thieme E."/>
            <person name="Hassa J."/>
            <person name="Haak M."/>
            <person name="Wittchen M."/>
            <person name="Mentz A."/>
            <person name="Persicke M."/>
            <person name="Busche T."/>
            <person name="Ruckert C."/>
        </authorList>
    </citation>
    <scope>NUCLEOTIDE SEQUENCE [LARGE SCALE GENOMIC DNA]</scope>
    <source>
        <strain evidence="1 2">2039</strain>
    </source>
</reference>
<dbReference type="InterPro" id="IPR025893">
    <property type="entry name" value="Tocopherol_cyclase"/>
</dbReference>
<sequence>MILLQKYRSTGADLPFGDPLRAHPGVAMEGYFWRITDPDTGRVIIALCGANQGPRRSWATIGLASWPNGFLRTEAMAGAWTDPKGLGVEGGLGDSPGVPAAFEGNERRLRVNLGADAKLDLEFHDLNPWPHRALGGSSVFQMVPGLNQYWHPWLLGGKASGTATVGEETWDFENAQVYGEKNWGREGFPESWWWGQAQGFAEPGACVAFAGGVVTSGRMRVEVTGLVVKLPDGRVLRLGNPVISPVRTCTSDEKWQLSGRGYGWQVEIIGTAPLDEAFVLPVPLPGEHRNIPGDLEHLAGELEVSVRRFGRHVWTGRTSLAALEHGSLTRAESELRRRGLDPTLPSAPPVGF</sequence>
<dbReference type="RefSeq" id="WP_156230469.1">
    <property type="nucleotide sequence ID" value="NZ_CP046455.1"/>
</dbReference>
<dbReference type="PANTHER" id="PTHR35309:SF4">
    <property type="entry name" value="TOCOPHEROL CYCLASE"/>
    <property type="match status" value="1"/>
</dbReference>
<evidence type="ECO:0000313" key="1">
    <source>
        <dbReference type="EMBL" id="QGU06906.1"/>
    </source>
</evidence>
<evidence type="ECO:0008006" key="3">
    <source>
        <dbReference type="Google" id="ProtNLM"/>
    </source>
</evidence>